<keyword evidence="6" id="KW-0472">Membrane</keyword>
<keyword evidence="5 8" id="KW-0732">Signal</keyword>
<protein>
    <submittedName>
        <fullName evidence="9">OmpP1/FadL family transporter</fullName>
    </submittedName>
</protein>
<dbReference type="PANTHER" id="PTHR35093:SF8">
    <property type="entry name" value="OUTER MEMBRANE PROTEIN NMB0088-RELATED"/>
    <property type="match status" value="1"/>
</dbReference>
<dbReference type="RefSeq" id="WP_209836895.1">
    <property type="nucleotide sequence ID" value="NZ_JAGGJP010000001.1"/>
</dbReference>
<evidence type="ECO:0000256" key="8">
    <source>
        <dbReference type="SAM" id="SignalP"/>
    </source>
</evidence>
<keyword evidence="4" id="KW-0812">Transmembrane</keyword>
<comment type="similarity">
    <text evidence="2">Belongs to the OmpP1/FadL family.</text>
</comment>
<comment type="caution">
    <text evidence="9">The sequence shown here is derived from an EMBL/GenBank/DDBJ whole genome shotgun (WGS) entry which is preliminary data.</text>
</comment>
<dbReference type="PANTHER" id="PTHR35093">
    <property type="entry name" value="OUTER MEMBRANE PROTEIN NMB0088-RELATED"/>
    <property type="match status" value="1"/>
</dbReference>
<reference evidence="10" key="1">
    <citation type="journal article" date="2019" name="Int. J. Syst. Evol. Microbiol.">
        <title>The Global Catalogue of Microorganisms (GCM) 10K type strain sequencing project: providing services to taxonomists for standard genome sequencing and annotation.</title>
        <authorList>
            <consortium name="The Broad Institute Genomics Platform"/>
            <consortium name="The Broad Institute Genome Sequencing Center for Infectious Disease"/>
            <person name="Wu L."/>
            <person name="Ma J."/>
        </authorList>
    </citation>
    <scope>NUCLEOTIDE SEQUENCE [LARGE SCALE GENOMIC DNA]</scope>
    <source>
        <strain evidence="10">KACC 11588</strain>
    </source>
</reference>
<dbReference type="EMBL" id="JBHSNA010000001">
    <property type="protein sequence ID" value="MFC5565098.1"/>
    <property type="molecule type" value="Genomic_DNA"/>
</dbReference>
<evidence type="ECO:0000256" key="7">
    <source>
        <dbReference type="ARBA" id="ARBA00023237"/>
    </source>
</evidence>
<evidence type="ECO:0000256" key="1">
    <source>
        <dbReference type="ARBA" id="ARBA00004571"/>
    </source>
</evidence>
<gene>
    <name evidence="9" type="ORF">ACFPOC_01520</name>
</gene>
<evidence type="ECO:0000256" key="3">
    <source>
        <dbReference type="ARBA" id="ARBA00022452"/>
    </source>
</evidence>
<evidence type="ECO:0000256" key="5">
    <source>
        <dbReference type="ARBA" id="ARBA00022729"/>
    </source>
</evidence>
<evidence type="ECO:0000313" key="10">
    <source>
        <dbReference type="Proteomes" id="UP001596056"/>
    </source>
</evidence>
<organism evidence="9 10">
    <name type="scientific">Rubellimicrobium aerolatum</name>
    <dbReference type="NCBI Taxonomy" id="490979"/>
    <lineage>
        <taxon>Bacteria</taxon>
        <taxon>Pseudomonadati</taxon>
        <taxon>Pseudomonadota</taxon>
        <taxon>Alphaproteobacteria</taxon>
        <taxon>Rhodobacterales</taxon>
        <taxon>Roseobacteraceae</taxon>
        <taxon>Rubellimicrobium</taxon>
    </lineage>
</organism>
<evidence type="ECO:0000313" key="9">
    <source>
        <dbReference type="EMBL" id="MFC5565098.1"/>
    </source>
</evidence>
<comment type="subcellular location">
    <subcellularLocation>
        <location evidence="1">Cell outer membrane</location>
        <topology evidence="1">Multi-pass membrane protein</topology>
    </subcellularLocation>
</comment>
<dbReference type="Proteomes" id="UP001596056">
    <property type="component" value="Unassembled WGS sequence"/>
</dbReference>
<feature type="signal peptide" evidence="8">
    <location>
        <begin position="1"/>
        <end position="20"/>
    </location>
</feature>
<dbReference type="Gene3D" id="2.40.160.60">
    <property type="entry name" value="Outer membrane protein transport protein (OMPP1/FadL/TodX)"/>
    <property type="match status" value="1"/>
</dbReference>
<evidence type="ECO:0000256" key="2">
    <source>
        <dbReference type="ARBA" id="ARBA00008163"/>
    </source>
</evidence>
<accession>A0ABW0S869</accession>
<dbReference type="InterPro" id="IPR005017">
    <property type="entry name" value="OMPP1/FadL/TodX"/>
</dbReference>
<sequence>MKSIAWGTLALLAVPTLAGAGALDRTGQPVSILFAEGTYAELSFGWTDPDVQGAVVGLSSGDVAPGYAQAALSFKTDLGPRLSAALILEAPFGADVDYDETDPGYPIAGSSAKIDTSGITAIGRYRINDAFSVHAGLRRVTVSPDLSASVTIPGSGGIIGSYDGDFESDSDTGYVVGAAYERPQIGLRVALTYSSETSFSNETAYRVVNLPGPAEAEGLSTDYTLPQSVNLDVQTGIAANTLLFGSIRWADWSETEVVVPGPYPSNPVVSYEEDIVTYTLGIGRRISDRLSGSASVIYEPETGSDFDPAVAGSGVSNLAPTTGQLGLQLAASYAVTERIEVGGGIRYTRLGDTTTRGIGAEFEDNDALSLGLRVGVRF</sequence>
<dbReference type="Pfam" id="PF03349">
    <property type="entry name" value="Toluene_X"/>
    <property type="match status" value="1"/>
</dbReference>
<proteinExistence type="inferred from homology"/>
<evidence type="ECO:0000256" key="4">
    <source>
        <dbReference type="ARBA" id="ARBA00022692"/>
    </source>
</evidence>
<keyword evidence="7" id="KW-0998">Cell outer membrane</keyword>
<evidence type="ECO:0000256" key="6">
    <source>
        <dbReference type="ARBA" id="ARBA00023136"/>
    </source>
</evidence>
<feature type="chain" id="PRO_5046478448" evidence="8">
    <location>
        <begin position="21"/>
        <end position="378"/>
    </location>
</feature>
<keyword evidence="10" id="KW-1185">Reference proteome</keyword>
<name>A0ABW0S869_9RHOB</name>
<dbReference type="SUPFAM" id="SSF56935">
    <property type="entry name" value="Porins"/>
    <property type="match status" value="1"/>
</dbReference>
<keyword evidence="3" id="KW-1134">Transmembrane beta strand</keyword>